<evidence type="ECO:0000256" key="2">
    <source>
        <dbReference type="ARBA" id="ARBA00022552"/>
    </source>
</evidence>
<dbReference type="Gene3D" id="1.10.150.170">
    <property type="entry name" value="Putative methyltransferase TM0872, insert domain"/>
    <property type="match status" value="1"/>
</dbReference>
<evidence type="ECO:0000256" key="6">
    <source>
        <dbReference type="HAMAP-Rule" id="MF_01007"/>
    </source>
</evidence>
<comment type="subcellular location">
    <subcellularLocation>
        <location evidence="6">Cytoplasm</location>
    </subcellularLocation>
</comment>
<evidence type="ECO:0000256" key="1">
    <source>
        <dbReference type="ARBA" id="ARBA00010396"/>
    </source>
</evidence>
<dbReference type="InterPro" id="IPR029063">
    <property type="entry name" value="SAM-dependent_MTases_sf"/>
</dbReference>
<dbReference type="EMBL" id="PCXV01000010">
    <property type="protein sequence ID" value="PIR44318.1"/>
    <property type="molecule type" value="Genomic_DNA"/>
</dbReference>
<feature type="binding site" evidence="6">
    <location>
        <begin position="30"/>
        <end position="32"/>
    </location>
    <ligand>
        <name>S-adenosyl-L-methionine</name>
        <dbReference type="ChEBI" id="CHEBI:59789"/>
    </ligand>
</feature>
<reference evidence="7 8" key="1">
    <citation type="submission" date="2017-09" db="EMBL/GenBank/DDBJ databases">
        <title>Depth-based differentiation of microbial function through sediment-hosted aquifers and enrichment of novel symbionts in the deep terrestrial subsurface.</title>
        <authorList>
            <person name="Probst A.J."/>
            <person name="Ladd B."/>
            <person name="Jarett J.K."/>
            <person name="Geller-Mcgrath D.E."/>
            <person name="Sieber C.M."/>
            <person name="Emerson J.B."/>
            <person name="Anantharaman K."/>
            <person name="Thomas B.C."/>
            <person name="Malmstrom R."/>
            <person name="Stieglmeier M."/>
            <person name="Klingl A."/>
            <person name="Woyke T."/>
            <person name="Ryan C.M."/>
            <person name="Banfield J.F."/>
        </authorList>
    </citation>
    <scope>NUCLEOTIDE SEQUENCE [LARGE SCALE GENOMIC DNA]</scope>
    <source>
        <strain evidence="7">CG10_big_fil_rev_8_21_14_0_10_31_9</strain>
    </source>
</reference>
<feature type="binding site" evidence="6">
    <location>
        <position position="50"/>
    </location>
    <ligand>
        <name>S-adenosyl-L-methionine</name>
        <dbReference type="ChEBI" id="CHEBI:59789"/>
    </ligand>
</feature>
<evidence type="ECO:0000256" key="5">
    <source>
        <dbReference type="ARBA" id="ARBA00022691"/>
    </source>
</evidence>
<accession>A0A2H0RCT0</accession>
<dbReference type="Proteomes" id="UP000231602">
    <property type="component" value="Unassembled WGS sequence"/>
</dbReference>
<dbReference type="InterPro" id="IPR023397">
    <property type="entry name" value="SAM-dep_MeTrfase_MraW_recog"/>
</dbReference>
<keyword evidence="6" id="KW-0963">Cytoplasm</keyword>
<feature type="binding site" evidence="6">
    <location>
        <position position="105"/>
    </location>
    <ligand>
        <name>S-adenosyl-L-methionine</name>
        <dbReference type="ChEBI" id="CHEBI:59789"/>
    </ligand>
</feature>
<dbReference type="GO" id="GO:0070475">
    <property type="term" value="P:rRNA base methylation"/>
    <property type="evidence" value="ECO:0007669"/>
    <property type="project" value="UniProtKB-UniRule"/>
</dbReference>
<dbReference type="InterPro" id="IPR002903">
    <property type="entry name" value="RsmH"/>
</dbReference>
<evidence type="ECO:0000256" key="3">
    <source>
        <dbReference type="ARBA" id="ARBA00022603"/>
    </source>
</evidence>
<organism evidence="7 8">
    <name type="scientific">Candidatus Wolfebacteria bacterium CG10_big_fil_rev_8_21_14_0_10_31_9</name>
    <dbReference type="NCBI Taxonomy" id="1975070"/>
    <lineage>
        <taxon>Bacteria</taxon>
        <taxon>Candidatus Wolfeibacteriota</taxon>
    </lineage>
</organism>
<keyword evidence="2 6" id="KW-0698">rRNA processing</keyword>
<comment type="caution">
    <text evidence="7">The sequence shown here is derived from an EMBL/GenBank/DDBJ whole genome shotgun (WGS) entry which is preliminary data.</text>
</comment>
<dbReference type="PANTHER" id="PTHR11265">
    <property type="entry name" value="S-ADENOSYL-METHYLTRANSFERASE MRAW"/>
    <property type="match status" value="1"/>
</dbReference>
<protein>
    <recommendedName>
        <fullName evidence="6">Ribosomal RNA small subunit methyltransferase H</fullName>
        <ecNumber evidence="6">2.1.1.199</ecNumber>
    </recommendedName>
    <alternativeName>
        <fullName evidence="6">16S rRNA m(4)C1402 methyltransferase</fullName>
    </alternativeName>
    <alternativeName>
        <fullName evidence="6">rRNA (cytosine-N(4)-)-methyltransferase RsmH</fullName>
    </alternativeName>
</protein>
<keyword evidence="5 6" id="KW-0949">S-adenosyl-L-methionine</keyword>
<dbReference type="NCBIfam" id="TIGR00006">
    <property type="entry name" value="16S rRNA (cytosine(1402)-N(4))-methyltransferase RsmH"/>
    <property type="match status" value="1"/>
</dbReference>
<dbReference type="SUPFAM" id="SSF53335">
    <property type="entry name" value="S-adenosyl-L-methionine-dependent methyltransferases"/>
    <property type="match status" value="1"/>
</dbReference>
<dbReference type="PANTHER" id="PTHR11265:SF0">
    <property type="entry name" value="12S RRNA N4-METHYLCYTIDINE METHYLTRANSFERASE"/>
    <property type="match status" value="1"/>
</dbReference>
<dbReference type="AlphaFoldDB" id="A0A2H0RCT0"/>
<comment type="similarity">
    <text evidence="1 6">Belongs to the methyltransferase superfamily. RsmH family.</text>
</comment>
<proteinExistence type="inferred from homology"/>
<keyword evidence="4 6" id="KW-0808">Transferase</keyword>
<dbReference type="GO" id="GO:0005737">
    <property type="term" value="C:cytoplasm"/>
    <property type="evidence" value="ECO:0007669"/>
    <property type="project" value="UniProtKB-SubCell"/>
</dbReference>
<evidence type="ECO:0000256" key="4">
    <source>
        <dbReference type="ARBA" id="ARBA00022679"/>
    </source>
</evidence>
<dbReference type="SUPFAM" id="SSF81799">
    <property type="entry name" value="Putative methyltransferase TM0872, insert domain"/>
    <property type="match status" value="1"/>
</dbReference>
<dbReference type="PIRSF" id="PIRSF004486">
    <property type="entry name" value="MraW"/>
    <property type="match status" value="1"/>
</dbReference>
<feature type="binding site" evidence="6">
    <location>
        <position position="77"/>
    </location>
    <ligand>
        <name>S-adenosyl-L-methionine</name>
        <dbReference type="ChEBI" id="CHEBI:59789"/>
    </ligand>
</feature>
<gene>
    <name evidence="6" type="primary">rsmH</name>
    <name evidence="7" type="ORF">COV23_00520</name>
</gene>
<feature type="binding site" evidence="6">
    <location>
        <position position="98"/>
    </location>
    <ligand>
        <name>S-adenosyl-L-methionine</name>
        <dbReference type="ChEBI" id="CHEBI:59789"/>
    </ligand>
</feature>
<dbReference type="FunFam" id="1.10.150.170:FF:000003">
    <property type="entry name" value="Ribosomal RNA small subunit methyltransferase H"/>
    <property type="match status" value="1"/>
</dbReference>
<comment type="function">
    <text evidence="6">Specifically methylates the N4 position of cytidine in position 1402 (C1402) of 16S rRNA.</text>
</comment>
<dbReference type="HAMAP" id="MF_01007">
    <property type="entry name" value="16SrRNA_methyltr_H"/>
    <property type="match status" value="1"/>
</dbReference>
<sequence>MHIPVLLNEVLENLDPKPGEFFIDGTINGGGHAKEILKKIEPNGILLGTDLDEEIIKKSNDSIESKKAKVILVHSNYADLLKVLKKEKLPQADGLLLDLGFSSEQLESPNKGFSFLKDEVLDMRYDTEMRNEKLENRQITAAEVVNSYSEKDLADIFYKYGEERLSRRIAKVIIEERRKKRILTTLEFAEIIKKAVPKSYERGRIHPATRTFQALRIYINQELENLQRILGDLDKIIKPNGIVAIISFHSLEDRIVKHFFKQIEKEKKGKIITKKPIIAKNEEIKINPRSRSAKLRVIQIKSFM</sequence>
<dbReference type="GO" id="GO:0071424">
    <property type="term" value="F:rRNA (cytosine-N4-)-methyltransferase activity"/>
    <property type="evidence" value="ECO:0007669"/>
    <property type="project" value="UniProtKB-UniRule"/>
</dbReference>
<keyword evidence="3 6" id="KW-0489">Methyltransferase</keyword>
<dbReference type="Pfam" id="PF01795">
    <property type="entry name" value="Methyltransf_5"/>
    <property type="match status" value="1"/>
</dbReference>
<evidence type="ECO:0000313" key="7">
    <source>
        <dbReference type="EMBL" id="PIR44318.1"/>
    </source>
</evidence>
<name>A0A2H0RCT0_9BACT</name>
<comment type="catalytic activity">
    <reaction evidence="6">
        <text>cytidine(1402) in 16S rRNA + S-adenosyl-L-methionine = N(4)-methylcytidine(1402) in 16S rRNA + S-adenosyl-L-homocysteine + H(+)</text>
        <dbReference type="Rhea" id="RHEA:42928"/>
        <dbReference type="Rhea" id="RHEA-COMP:10286"/>
        <dbReference type="Rhea" id="RHEA-COMP:10287"/>
        <dbReference type="ChEBI" id="CHEBI:15378"/>
        <dbReference type="ChEBI" id="CHEBI:57856"/>
        <dbReference type="ChEBI" id="CHEBI:59789"/>
        <dbReference type="ChEBI" id="CHEBI:74506"/>
        <dbReference type="ChEBI" id="CHEBI:82748"/>
        <dbReference type="EC" id="2.1.1.199"/>
    </reaction>
</comment>
<evidence type="ECO:0000313" key="8">
    <source>
        <dbReference type="Proteomes" id="UP000231602"/>
    </source>
</evidence>
<dbReference type="EC" id="2.1.1.199" evidence="6"/>
<dbReference type="Gene3D" id="3.40.50.150">
    <property type="entry name" value="Vaccinia Virus protein VP39"/>
    <property type="match status" value="1"/>
</dbReference>